<keyword evidence="1" id="KW-0677">Repeat</keyword>
<dbReference type="RefSeq" id="XP_001421332.1">
    <property type="nucleotide sequence ID" value="XM_001421295.1"/>
</dbReference>
<keyword evidence="5" id="KW-1185">Reference proteome</keyword>
<evidence type="ECO:0000259" key="3">
    <source>
        <dbReference type="PROSITE" id="PS50020"/>
    </source>
</evidence>
<sequence>MDPSSVTEYVMCPNESAGKVIGHGGEKINSIQTESGAIVKIQNQNEVGPGQPRRITISGAPERVAHASQLVYAIIGQSSASRAAQAPRGAGGGRDAAGAEIFVPVEPDQFGKIIGRGGETIRRLQEESGVRMQVDRPNSRVQITGDASGCEVARTLLQEVLDATNEPVGMGTSGAQSTEISAQGQEGRIIGKGGENIRSLAAQTGAKLSIIKETGMVRIQGDPRQIEDAVRAVNEFIDAQVNPVKYPNAVGGGAGIPSNGAYHPPEDSGGLTPYKPLWETHQSPEGYTYYYNTTTGETTWEEPEDYDGFS</sequence>
<dbReference type="eggNOG" id="KOG1676">
    <property type="taxonomic scope" value="Eukaryota"/>
</dbReference>
<organism evidence="4 5">
    <name type="scientific">Ostreococcus lucimarinus (strain CCE9901)</name>
    <dbReference type="NCBI Taxonomy" id="436017"/>
    <lineage>
        <taxon>Eukaryota</taxon>
        <taxon>Viridiplantae</taxon>
        <taxon>Chlorophyta</taxon>
        <taxon>Mamiellophyceae</taxon>
        <taxon>Mamiellales</taxon>
        <taxon>Bathycoccaceae</taxon>
        <taxon>Ostreococcus</taxon>
    </lineage>
</organism>
<protein>
    <recommendedName>
        <fullName evidence="3">WW domain-containing protein</fullName>
    </recommendedName>
</protein>
<dbReference type="PROSITE" id="PS50020">
    <property type="entry name" value="WW_DOMAIN_2"/>
    <property type="match status" value="1"/>
</dbReference>
<dbReference type="OrthoDB" id="5204190at2759"/>
<dbReference type="SMART" id="SM00456">
    <property type="entry name" value="WW"/>
    <property type="match status" value="1"/>
</dbReference>
<reference evidence="4 5" key="1">
    <citation type="journal article" date="2007" name="Proc. Natl. Acad. Sci. U.S.A.">
        <title>The tiny eukaryote Ostreococcus provides genomic insights into the paradox of plankton speciation.</title>
        <authorList>
            <person name="Palenik B."/>
            <person name="Grimwood J."/>
            <person name="Aerts A."/>
            <person name="Rouze P."/>
            <person name="Salamov A."/>
            <person name="Putnam N."/>
            <person name="Dupont C."/>
            <person name="Jorgensen R."/>
            <person name="Derelle E."/>
            <person name="Rombauts S."/>
            <person name="Zhou K."/>
            <person name="Otillar R."/>
            <person name="Merchant S.S."/>
            <person name="Podell S."/>
            <person name="Gaasterland T."/>
            <person name="Napoli C."/>
            <person name="Gendler K."/>
            <person name="Manuell A."/>
            <person name="Tai V."/>
            <person name="Vallon O."/>
            <person name="Piganeau G."/>
            <person name="Jancek S."/>
            <person name="Heijde M."/>
            <person name="Jabbari K."/>
            <person name="Bowler C."/>
            <person name="Lohr M."/>
            <person name="Robbens S."/>
            <person name="Werner G."/>
            <person name="Dubchak I."/>
            <person name="Pazour G.J."/>
            <person name="Ren Q."/>
            <person name="Paulsen I."/>
            <person name="Delwiche C."/>
            <person name="Schmutz J."/>
            <person name="Rokhsar D."/>
            <person name="Van de Peer Y."/>
            <person name="Moreau H."/>
            <person name="Grigoriev I.V."/>
        </authorList>
    </citation>
    <scope>NUCLEOTIDE SEQUENCE [LARGE SCALE GENOMIC DNA]</scope>
    <source>
        <strain evidence="4 5">CCE9901</strain>
    </source>
</reference>
<evidence type="ECO:0000256" key="2">
    <source>
        <dbReference type="PROSITE-ProRule" id="PRU00117"/>
    </source>
</evidence>
<dbReference type="Pfam" id="PF00397">
    <property type="entry name" value="WW"/>
    <property type="match status" value="1"/>
</dbReference>
<gene>
    <name evidence="4" type="ORF">OSTLU_89194</name>
</gene>
<dbReference type="SUPFAM" id="SSF54791">
    <property type="entry name" value="Eukaryotic type KH-domain (KH-domain type I)"/>
    <property type="match status" value="3"/>
</dbReference>
<dbReference type="GeneID" id="5005231"/>
<feature type="domain" description="WW" evidence="3">
    <location>
        <begin position="272"/>
        <end position="305"/>
    </location>
</feature>
<dbReference type="SMART" id="SM00322">
    <property type="entry name" value="KH"/>
    <property type="match status" value="3"/>
</dbReference>
<proteinExistence type="predicted"/>
<dbReference type="GO" id="GO:0003723">
    <property type="term" value="F:RNA binding"/>
    <property type="evidence" value="ECO:0007669"/>
    <property type="project" value="UniProtKB-UniRule"/>
</dbReference>
<dbReference type="EMBL" id="CP000594">
    <property type="protein sequence ID" value="ABO99625.1"/>
    <property type="molecule type" value="Genomic_DNA"/>
</dbReference>
<evidence type="ECO:0000313" key="5">
    <source>
        <dbReference type="Proteomes" id="UP000001568"/>
    </source>
</evidence>
<dbReference type="PANTHER" id="PTHR10288">
    <property type="entry name" value="KH DOMAIN CONTAINING RNA BINDING PROTEIN"/>
    <property type="match status" value="1"/>
</dbReference>
<dbReference type="Gene3D" id="2.20.70.10">
    <property type="match status" value="1"/>
</dbReference>
<dbReference type="Gramene" id="ABO99625">
    <property type="protein sequence ID" value="ABO99625"/>
    <property type="gene ID" value="OSTLU_89194"/>
</dbReference>
<dbReference type="InterPro" id="IPR036612">
    <property type="entry name" value="KH_dom_type_1_sf"/>
</dbReference>
<name>A4S7U1_OSTLU</name>
<dbReference type="AlphaFoldDB" id="A4S7U1"/>
<dbReference type="InterPro" id="IPR004087">
    <property type="entry name" value="KH_dom"/>
</dbReference>
<dbReference type="HOGENOM" id="CLU_898313_0_0_1"/>
<dbReference type="InterPro" id="IPR036020">
    <property type="entry name" value="WW_dom_sf"/>
</dbReference>
<dbReference type="PROSITE" id="PS01159">
    <property type="entry name" value="WW_DOMAIN_1"/>
    <property type="match status" value="1"/>
</dbReference>
<dbReference type="KEGG" id="olu:OSTLU_89194"/>
<evidence type="ECO:0000256" key="1">
    <source>
        <dbReference type="ARBA" id="ARBA00022737"/>
    </source>
</evidence>
<dbReference type="SUPFAM" id="SSF51045">
    <property type="entry name" value="WW domain"/>
    <property type="match status" value="1"/>
</dbReference>
<dbReference type="CDD" id="cd00105">
    <property type="entry name" value="KH-I"/>
    <property type="match status" value="1"/>
</dbReference>
<dbReference type="Gene3D" id="3.30.1370.10">
    <property type="entry name" value="K Homology domain, type 1"/>
    <property type="match status" value="3"/>
</dbReference>
<evidence type="ECO:0000313" key="4">
    <source>
        <dbReference type="EMBL" id="ABO99625.1"/>
    </source>
</evidence>
<dbReference type="InterPro" id="IPR004088">
    <property type="entry name" value="KH_dom_type_1"/>
</dbReference>
<dbReference type="InterPro" id="IPR001202">
    <property type="entry name" value="WW_dom"/>
</dbReference>
<dbReference type="Proteomes" id="UP000001568">
    <property type="component" value="Chromosome 14"/>
</dbReference>
<dbReference type="Pfam" id="PF00013">
    <property type="entry name" value="KH_1"/>
    <property type="match status" value="3"/>
</dbReference>
<accession>A4S7U1</accession>
<keyword evidence="2" id="KW-0694">RNA-binding</keyword>
<dbReference type="OMA" id="ETIMCPP"/>
<dbReference type="PROSITE" id="PS50084">
    <property type="entry name" value="KH_TYPE_1"/>
    <property type="match status" value="3"/>
</dbReference>